<dbReference type="SUPFAM" id="SSF52540">
    <property type="entry name" value="P-loop containing nucleoside triphosphate hydrolases"/>
    <property type="match status" value="1"/>
</dbReference>
<reference evidence="9 10" key="1">
    <citation type="journal article" date="2017" name="Nature">
        <title>The Apostasia genome and the evolution of orchids.</title>
        <authorList>
            <person name="Zhang G.Q."/>
            <person name="Liu K.W."/>
            <person name="Li Z."/>
            <person name="Lohaus R."/>
            <person name="Hsiao Y.Y."/>
            <person name="Niu S.C."/>
            <person name="Wang J.Y."/>
            <person name="Lin Y.C."/>
            <person name="Xu Q."/>
            <person name="Chen L.J."/>
            <person name="Yoshida K."/>
            <person name="Fujiwara S."/>
            <person name="Wang Z.W."/>
            <person name="Zhang Y.Q."/>
            <person name="Mitsuda N."/>
            <person name="Wang M."/>
            <person name="Liu G.H."/>
            <person name="Pecoraro L."/>
            <person name="Huang H.X."/>
            <person name="Xiao X.J."/>
            <person name="Lin M."/>
            <person name="Wu X.Y."/>
            <person name="Wu W.L."/>
            <person name="Chen Y.Y."/>
            <person name="Chang S.B."/>
            <person name="Sakamoto S."/>
            <person name="Ohme-Takagi M."/>
            <person name="Yagi M."/>
            <person name="Zeng S.J."/>
            <person name="Shen C.Y."/>
            <person name="Yeh C.M."/>
            <person name="Luo Y.B."/>
            <person name="Tsai W.C."/>
            <person name="Van de Peer Y."/>
            <person name="Liu Z.J."/>
        </authorList>
    </citation>
    <scope>NUCLEOTIDE SEQUENCE [LARGE SCALE GENOMIC DNA]</scope>
    <source>
        <strain evidence="10">cv. Shenzhen</strain>
        <tissue evidence="9">Stem</tissue>
    </source>
</reference>
<dbReference type="AlphaFoldDB" id="A0A2I0A0X6"/>
<dbReference type="Pfam" id="PF13401">
    <property type="entry name" value="AAA_22"/>
    <property type="match status" value="1"/>
</dbReference>
<dbReference type="CDD" id="cd00009">
    <property type="entry name" value="AAA"/>
    <property type="match status" value="1"/>
</dbReference>
<dbReference type="InterPro" id="IPR003593">
    <property type="entry name" value="AAA+_ATPase"/>
</dbReference>
<dbReference type="STRING" id="1088818.A0A2I0A0X6"/>
<evidence type="ECO:0000256" key="4">
    <source>
        <dbReference type="ARBA" id="ARBA00022705"/>
    </source>
</evidence>
<dbReference type="FunFam" id="3.40.50.300:FF:000547">
    <property type="entry name" value="Cell division control protein"/>
    <property type="match status" value="1"/>
</dbReference>
<dbReference type="EMBL" id="KZ452040">
    <property type="protein sequence ID" value="PKA49200.1"/>
    <property type="molecule type" value="Genomic_DNA"/>
</dbReference>
<dbReference type="SMART" id="SM01074">
    <property type="entry name" value="Cdc6_C"/>
    <property type="match status" value="1"/>
</dbReference>
<keyword evidence="4" id="KW-0235">DNA replication</keyword>
<accession>A0A2I0A0X6</accession>
<dbReference type="InterPro" id="IPR015163">
    <property type="entry name" value="Cdc6_C"/>
</dbReference>
<keyword evidence="10" id="KW-1185">Reference proteome</keyword>
<dbReference type="GO" id="GO:0006270">
    <property type="term" value="P:DNA replication initiation"/>
    <property type="evidence" value="ECO:0007669"/>
    <property type="project" value="InterPro"/>
</dbReference>
<dbReference type="SUPFAM" id="SSF46785">
    <property type="entry name" value="Winged helix' DNA-binding domain"/>
    <property type="match status" value="1"/>
</dbReference>
<evidence type="ECO:0000256" key="3">
    <source>
        <dbReference type="ARBA" id="ARBA00022618"/>
    </source>
</evidence>
<keyword evidence="3" id="KW-0132">Cell division</keyword>
<sequence>MKAVKEALHVATSPTIVVCREEEQRKAIEFCKSCIEQEKAGGLYVCGCPGTGKTLSINKVIENLSSWSHEMGLQPIQVVAINCTSLTNTSEIFIRIAEKFNPYKRASGRSTPLQHLQSLFSRKSNLPIGTILLVIIDEMDYLITKDRAVLHDLFMLTTFPFARFILIGIANAIDLADRFLPKLESLNCKPTVLSFPAYSRDQILEILRQRLMVLEYSVFQPLALDYCARKVAAASGDMRKVLDTCRTAIDVLEAEIRDNSTKEVGNDIVTFDHMDIALSKAFKCAKVDIIQSLPQHQQIILCCIVKLFQHSKKNATTIAELNRSYLQICKSLHVPAIGSIEFIDMCRVLSDQGLLELGKSKEDRLKRLTLKIDISDILFAFKEIRFFQNCLGNKLP</sequence>
<dbReference type="InterPro" id="IPR054425">
    <property type="entry name" value="Cdc6_ORC1-like_ATPase_lid"/>
</dbReference>
<dbReference type="InterPro" id="IPR027417">
    <property type="entry name" value="P-loop_NTPase"/>
</dbReference>
<keyword evidence="6" id="KW-0131">Cell cycle</keyword>
<dbReference type="CDD" id="cd08768">
    <property type="entry name" value="Cdc6_C"/>
    <property type="match status" value="1"/>
</dbReference>
<keyword evidence="5" id="KW-0539">Nucleus</keyword>
<dbReference type="InterPro" id="IPR036388">
    <property type="entry name" value="WH-like_DNA-bd_sf"/>
</dbReference>
<dbReference type="Pfam" id="PF22606">
    <property type="entry name" value="Cdc6-ORC-like_ATPase_lid"/>
    <property type="match status" value="1"/>
</dbReference>
<dbReference type="PIRSF" id="PIRSF001767">
    <property type="entry name" value="Cdc6"/>
    <property type="match status" value="1"/>
</dbReference>
<dbReference type="GO" id="GO:0051301">
    <property type="term" value="P:cell division"/>
    <property type="evidence" value="ECO:0007669"/>
    <property type="project" value="UniProtKB-KW"/>
</dbReference>
<evidence type="ECO:0000259" key="7">
    <source>
        <dbReference type="SMART" id="SM00382"/>
    </source>
</evidence>
<dbReference type="Pfam" id="PF09079">
    <property type="entry name" value="WHD_Cdc6"/>
    <property type="match status" value="1"/>
</dbReference>
<protein>
    <recommendedName>
        <fullName evidence="11">Cell division control protein</fullName>
    </recommendedName>
</protein>
<dbReference type="OrthoDB" id="1926878at2759"/>
<dbReference type="GO" id="GO:0005634">
    <property type="term" value="C:nucleus"/>
    <property type="evidence" value="ECO:0007669"/>
    <property type="project" value="UniProtKB-SubCell"/>
</dbReference>
<dbReference type="PANTHER" id="PTHR10763">
    <property type="entry name" value="CELL DIVISION CONTROL PROTEIN 6-RELATED"/>
    <property type="match status" value="1"/>
</dbReference>
<evidence type="ECO:0000256" key="6">
    <source>
        <dbReference type="ARBA" id="ARBA00023306"/>
    </source>
</evidence>
<dbReference type="Proteomes" id="UP000236161">
    <property type="component" value="Unassembled WGS sequence"/>
</dbReference>
<evidence type="ECO:0000256" key="5">
    <source>
        <dbReference type="ARBA" id="ARBA00023242"/>
    </source>
</evidence>
<comment type="similarity">
    <text evidence="2">Belongs to the CDC6/cdc18 family.</text>
</comment>
<evidence type="ECO:0000256" key="2">
    <source>
        <dbReference type="ARBA" id="ARBA00006184"/>
    </source>
</evidence>
<feature type="domain" description="AAA+ ATPase" evidence="7">
    <location>
        <begin position="39"/>
        <end position="189"/>
    </location>
</feature>
<dbReference type="SMART" id="SM00382">
    <property type="entry name" value="AAA"/>
    <property type="match status" value="1"/>
</dbReference>
<evidence type="ECO:0000313" key="9">
    <source>
        <dbReference type="EMBL" id="PKA49200.1"/>
    </source>
</evidence>
<dbReference type="Gene3D" id="1.10.10.10">
    <property type="entry name" value="Winged helix-like DNA-binding domain superfamily/Winged helix DNA-binding domain"/>
    <property type="match status" value="1"/>
</dbReference>
<dbReference type="Gene3D" id="1.10.8.60">
    <property type="match status" value="1"/>
</dbReference>
<organism evidence="9 10">
    <name type="scientific">Apostasia shenzhenica</name>
    <dbReference type="NCBI Taxonomy" id="1088818"/>
    <lineage>
        <taxon>Eukaryota</taxon>
        <taxon>Viridiplantae</taxon>
        <taxon>Streptophyta</taxon>
        <taxon>Embryophyta</taxon>
        <taxon>Tracheophyta</taxon>
        <taxon>Spermatophyta</taxon>
        <taxon>Magnoliopsida</taxon>
        <taxon>Liliopsida</taxon>
        <taxon>Asparagales</taxon>
        <taxon>Orchidaceae</taxon>
        <taxon>Apostasioideae</taxon>
        <taxon>Apostasia</taxon>
    </lineage>
</organism>
<dbReference type="GO" id="GO:0016887">
    <property type="term" value="F:ATP hydrolysis activity"/>
    <property type="evidence" value="ECO:0007669"/>
    <property type="project" value="InterPro"/>
</dbReference>
<evidence type="ECO:0000256" key="1">
    <source>
        <dbReference type="ARBA" id="ARBA00004123"/>
    </source>
</evidence>
<dbReference type="PANTHER" id="PTHR10763:SF26">
    <property type="entry name" value="CELL DIVISION CONTROL PROTEIN 6 HOMOLOG"/>
    <property type="match status" value="1"/>
</dbReference>
<dbReference type="Gene3D" id="3.40.50.300">
    <property type="entry name" value="P-loop containing nucleotide triphosphate hydrolases"/>
    <property type="match status" value="1"/>
</dbReference>
<dbReference type="InterPro" id="IPR016314">
    <property type="entry name" value="Cdc6/18"/>
</dbReference>
<evidence type="ECO:0000313" key="10">
    <source>
        <dbReference type="Proteomes" id="UP000236161"/>
    </source>
</evidence>
<evidence type="ECO:0000259" key="8">
    <source>
        <dbReference type="SMART" id="SM01074"/>
    </source>
</evidence>
<name>A0A2I0A0X6_9ASPA</name>
<comment type="subcellular location">
    <subcellularLocation>
        <location evidence="1">Nucleus</location>
    </subcellularLocation>
</comment>
<feature type="domain" description="Cdc6 C-terminal" evidence="8">
    <location>
        <begin position="301"/>
        <end position="381"/>
    </location>
</feature>
<dbReference type="InterPro" id="IPR036390">
    <property type="entry name" value="WH_DNA-bd_sf"/>
</dbReference>
<dbReference type="InterPro" id="IPR049945">
    <property type="entry name" value="AAA_22"/>
</dbReference>
<gene>
    <name evidence="9" type="ORF">AXF42_Ash010885</name>
</gene>
<dbReference type="GO" id="GO:0003688">
    <property type="term" value="F:DNA replication origin binding"/>
    <property type="evidence" value="ECO:0007669"/>
    <property type="project" value="TreeGrafter"/>
</dbReference>
<proteinExistence type="inferred from homology"/>
<dbReference type="InterPro" id="IPR050311">
    <property type="entry name" value="ORC1/CDC6"/>
</dbReference>
<evidence type="ECO:0008006" key="11">
    <source>
        <dbReference type="Google" id="ProtNLM"/>
    </source>
</evidence>
<dbReference type="GO" id="GO:0033314">
    <property type="term" value="P:mitotic DNA replication checkpoint signaling"/>
    <property type="evidence" value="ECO:0007669"/>
    <property type="project" value="TreeGrafter"/>
</dbReference>